<dbReference type="GO" id="GO:0016020">
    <property type="term" value="C:membrane"/>
    <property type="evidence" value="ECO:0007669"/>
    <property type="project" value="InterPro"/>
</dbReference>
<dbReference type="InterPro" id="IPR006201">
    <property type="entry name" value="Neur_channel"/>
</dbReference>
<protein>
    <submittedName>
        <fullName evidence="4">CHRNA9</fullName>
    </submittedName>
</protein>
<dbReference type="Pfam" id="PF02931">
    <property type="entry name" value="Neur_chan_LBD"/>
    <property type="match status" value="1"/>
</dbReference>
<feature type="compositionally biased region" description="Polar residues" evidence="1">
    <location>
        <begin position="267"/>
        <end position="278"/>
    </location>
</feature>
<dbReference type="FunFam" id="2.70.170.10:FF:000028">
    <property type="entry name" value="AcetylCholine Receptor"/>
    <property type="match status" value="1"/>
</dbReference>
<reference evidence="4 5" key="1">
    <citation type="submission" date="2020-06" db="EMBL/GenBank/DDBJ databases">
        <authorList>
            <person name="Li R."/>
            <person name="Bekaert M."/>
        </authorList>
    </citation>
    <scope>NUCLEOTIDE SEQUENCE [LARGE SCALE GENOMIC DNA]</scope>
    <source>
        <strain evidence="5">wild</strain>
    </source>
</reference>
<dbReference type="InterPro" id="IPR006202">
    <property type="entry name" value="Neur_chan_lig-bd"/>
</dbReference>
<dbReference type="PANTHER" id="PTHR18945">
    <property type="entry name" value="NEUROTRANSMITTER GATED ION CHANNEL"/>
    <property type="match status" value="1"/>
</dbReference>
<keyword evidence="2" id="KW-0732">Signal</keyword>
<dbReference type="SUPFAM" id="SSF63712">
    <property type="entry name" value="Nicotinic receptor ligand binding domain-like"/>
    <property type="match status" value="1"/>
</dbReference>
<feature type="domain" description="Neurotransmitter-gated ion-channel ligand-binding" evidence="3">
    <location>
        <begin position="25"/>
        <end position="225"/>
    </location>
</feature>
<dbReference type="GO" id="GO:0005230">
    <property type="term" value="F:extracellular ligand-gated monoatomic ion channel activity"/>
    <property type="evidence" value="ECO:0007669"/>
    <property type="project" value="InterPro"/>
</dbReference>
<evidence type="ECO:0000259" key="3">
    <source>
        <dbReference type="Pfam" id="PF02931"/>
    </source>
</evidence>
<evidence type="ECO:0000313" key="4">
    <source>
        <dbReference type="EMBL" id="CAC5387059.1"/>
    </source>
</evidence>
<dbReference type="InterPro" id="IPR036734">
    <property type="entry name" value="Neur_chan_lig-bd_sf"/>
</dbReference>
<feature type="region of interest" description="Disordered" evidence="1">
    <location>
        <begin position="242"/>
        <end position="289"/>
    </location>
</feature>
<accession>A0A6J8BWH6</accession>
<feature type="chain" id="PRO_5026935537" evidence="2">
    <location>
        <begin position="20"/>
        <end position="289"/>
    </location>
</feature>
<name>A0A6J8BWH6_MYTCO</name>
<gene>
    <name evidence="4" type="ORF">MCOR_22435</name>
</gene>
<dbReference type="GO" id="GO:0004888">
    <property type="term" value="F:transmembrane signaling receptor activity"/>
    <property type="evidence" value="ECO:0007669"/>
    <property type="project" value="InterPro"/>
</dbReference>
<dbReference type="AlphaFoldDB" id="A0A6J8BWH6"/>
<evidence type="ECO:0000256" key="2">
    <source>
        <dbReference type="SAM" id="SignalP"/>
    </source>
</evidence>
<keyword evidence="5" id="KW-1185">Reference proteome</keyword>
<evidence type="ECO:0000313" key="5">
    <source>
        <dbReference type="Proteomes" id="UP000507470"/>
    </source>
</evidence>
<dbReference type="Proteomes" id="UP000507470">
    <property type="component" value="Unassembled WGS sequence"/>
</dbReference>
<feature type="signal peptide" evidence="2">
    <location>
        <begin position="1"/>
        <end position="19"/>
    </location>
</feature>
<sequence length="289" mass="33084">MDFLTKFMFGIYLFLVVHGRPDMIEEEILDEILYNYNKLARPATIEHPTVKVTHGVNLIKIEECDGKTLKAMTWLPIAWTDPRLAWSLDFYDLDALTLPSDLLWTPDIVLYNSPSSHAGNAYNPRVYIFNSGSLSWYPPTTITTNCEESEIDNTVIFCLMRFGSWSYHGKALDIQLSSDSVDIEDYIEHPEWEYVNSTAYKAVQMYACCPEPYPYVMYNITLRRRENSQSYKVENNLPHSINGVFKNRDSNSNVNSDTTVLDKDSRIYQTNNTISGKGSDTDNTESGGK</sequence>
<evidence type="ECO:0000256" key="1">
    <source>
        <dbReference type="SAM" id="MobiDB-lite"/>
    </source>
</evidence>
<dbReference type="OrthoDB" id="410315at2759"/>
<feature type="compositionally biased region" description="Polar residues" evidence="1">
    <location>
        <begin position="250"/>
        <end position="259"/>
    </location>
</feature>
<dbReference type="Gene3D" id="2.70.170.10">
    <property type="entry name" value="Neurotransmitter-gated ion-channel ligand-binding domain"/>
    <property type="match status" value="1"/>
</dbReference>
<proteinExistence type="predicted"/>
<dbReference type="EMBL" id="CACVKT020003965">
    <property type="protein sequence ID" value="CAC5387059.1"/>
    <property type="molecule type" value="Genomic_DNA"/>
</dbReference>
<organism evidence="4 5">
    <name type="scientific">Mytilus coruscus</name>
    <name type="common">Sea mussel</name>
    <dbReference type="NCBI Taxonomy" id="42192"/>
    <lineage>
        <taxon>Eukaryota</taxon>
        <taxon>Metazoa</taxon>
        <taxon>Spiralia</taxon>
        <taxon>Lophotrochozoa</taxon>
        <taxon>Mollusca</taxon>
        <taxon>Bivalvia</taxon>
        <taxon>Autobranchia</taxon>
        <taxon>Pteriomorphia</taxon>
        <taxon>Mytilida</taxon>
        <taxon>Mytiloidea</taxon>
        <taxon>Mytilidae</taxon>
        <taxon>Mytilinae</taxon>
        <taxon>Mytilus</taxon>
    </lineage>
</organism>